<reference evidence="2" key="1">
    <citation type="journal article" date="2022" name="Mol. Ecol. Resour.">
        <title>The genomes of chicory, endive, great burdock and yacon provide insights into Asteraceae palaeo-polyploidization history and plant inulin production.</title>
        <authorList>
            <person name="Fan W."/>
            <person name="Wang S."/>
            <person name="Wang H."/>
            <person name="Wang A."/>
            <person name="Jiang F."/>
            <person name="Liu H."/>
            <person name="Zhao H."/>
            <person name="Xu D."/>
            <person name="Zhang Y."/>
        </authorList>
    </citation>
    <scope>NUCLEOTIDE SEQUENCE [LARGE SCALE GENOMIC DNA]</scope>
    <source>
        <strain evidence="2">cv. Yunnan</strain>
    </source>
</reference>
<evidence type="ECO:0000313" key="1">
    <source>
        <dbReference type="EMBL" id="KAI3785197.1"/>
    </source>
</evidence>
<comment type="caution">
    <text evidence="1">The sequence shown here is derived from an EMBL/GenBank/DDBJ whole genome shotgun (WGS) entry which is preliminary data.</text>
</comment>
<protein>
    <submittedName>
        <fullName evidence="1">Uncharacterized protein</fullName>
    </submittedName>
</protein>
<proteinExistence type="predicted"/>
<name>A0ACB9GP47_9ASTR</name>
<dbReference type="EMBL" id="CM042031">
    <property type="protein sequence ID" value="KAI3785197.1"/>
    <property type="molecule type" value="Genomic_DNA"/>
</dbReference>
<reference evidence="1 2" key="2">
    <citation type="journal article" date="2022" name="Mol. Ecol. Resour.">
        <title>The genomes of chicory, endive, great burdock and yacon provide insights into Asteraceae paleo-polyploidization history and plant inulin production.</title>
        <authorList>
            <person name="Fan W."/>
            <person name="Wang S."/>
            <person name="Wang H."/>
            <person name="Wang A."/>
            <person name="Jiang F."/>
            <person name="Liu H."/>
            <person name="Zhao H."/>
            <person name="Xu D."/>
            <person name="Zhang Y."/>
        </authorList>
    </citation>
    <scope>NUCLEOTIDE SEQUENCE [LARGE SCALE GENOMIC DNA]</scope>
    <source>
        <strain evidence="2">cv. Yunnan</strain>
        <tissue evidence="1">Leaves</tissue>
    </source>
</reference>
<organism evidence="1 2">
    <name type="scientific">Smallanthus sonchifolius</name>
    <dbReference type="NCBI Taxonomy" id="185202"/>
    <lineage>
        <taxon>Eukaryota</taxon>
        <taxon>Viridiplantae</taxon>
        <taxon>Streptophyta</taxon>
        <taxon>Embryophyta</taxon>
        <taxon>Tracheophyta</taxon>
        <taxon>Spermatophyta</taxon>
        <taxon>Magnoliopsida</taxon>
        <taxon>eudicotyledons</taxon>
        <taxon>Gunneridae</taxon>
        <taxon>Pentapetalae</taxon>
        <taxon>asterids</taxon>
        <taxon>campanulids</taxon>
        <taxon>Asterales</taxon>
        <taxon>Asteraceae</taxon>
        <taxon>Asteroideae</taxon>
        <taxon>Heliantheae alliance</taxon>
        <taxon>Millerieae</taxon>
        <taxon>Smallanthus</taxon>
    </lineage>
</organism>
<sequence length="98" mass="11011">MLHPISRIGLHLLRLSSLSLYLLFIRSVSTYASPHVSNSGDVLRLPIFFRFYDHVGFALHFVDSGLVLDSAITSTFRNNYVLEIKLGFGSTKNGRNIV</sequence>
<dbReference type="Proteomes" id="UP001056120">
    <property type="component" value="Linkage Group LG14"/>
</dbReference>
<keyword evidence="2" id="KW-1185">Reference proteome</keyword>
<evidence type="ECO:0000313" key="2">
    <source>
        <dbReference type="Proteomes" id="UP001056120"/>
    </source>
</evidence>
<gene>
    <name evidence="1" type="ORF">L1987_44311</name>
</gene>
<accession>A0ACB9GP47</accession>